<dbReference type="GO" id="GO:0004843">
    <property type="term" value="F:cysteine-type deubiquitinase activity"/>
    <property type="evidence" value="ECO:0007669"/>
    <property type="project" value="InterPro"/>
</dbReference>
<dbReference type="Gene3D" id="3.90.70.10">
    <property type="entry name" value="Cysteine proteinases"/>
    <property type="match status" value="1"/>
</dbReference>
<reference evidence="5" key="3">
    <citation type="submission" date="2018-08" db="UniProtKB">
        <authorList>
            <consortium name="EnsemblPlants"/>
        </authorList>
    </citation>
    <scope>IDENTIFICATION</scope>
    <source>
        <strain evidence="5">cv. Bd21</strain>
    </source>
</reference>
<dbReference type="InParanoid" id="A0A0Q3L5N7"/>
<dbReference type="SUPFAM" id="SSF54001">
    <property type="entry name" value="Cysteine proteinases"/>
    <property type="match status" value="1"/>
</dbReference>
<dbReference type="Gramene" id="KQJ87965">
    <property type="protein sequence ID" value="KQJ87965"/>
    <property type="gene ID" value="BRADI_4g14601v3"/>
</dbReference>
<feature type="domain" description="Peptidase C19 ubiquitin carboxyl-terminal hydrolase" evidence="3">
    <location>
        <begin position="231"/>
        <end position="537"/>
    </location>
</feature>
<evidence type="ECO:0000259" key="3">
    <source>
        <dbReference type="Pfam" id="PF00443"/>
    </source>
</evidence>
<dbReference type="EnsemblPlants" id="KQJ87965">
    <property type="protein sequence ID" value="KQJ87965"/>
    <property type="gene ID" value="BRADI_4g14601v3"/>
</dbReference>
<evidence type="ECO:0000256" key="1">
    <source>
        <dbReference type="ARBA" id="ARBA00022786"/>
    </source>
</evidence>
<dbReference type="Proteomes" id="UP000008810">
    <property type="component" value="Chromosome 4"/>
</dbReference>
<dbReference type="ExpressionAtlas" id="A0A0Q3L5N7">
    <property type="expression patterns" value="baseline and differential"/>
</dbReference>
<reference evidence="4 5" key="1">
    <citation type="journal article" date="2010" name="Nature">
        <title>Genome sequencing and analysis of the model grass Brachypodium distachyon.</title>
        <authorList>
            <consortium name="International Brachypodium Initiative"/>
        </authorList>
    </citation>
    <scope>NUCLEOTIDE SEQUENCE [LARGE SCALE GENOMIC DNA]</scope>
    <source>
        <strain evidence="4 5">Bd21</strain>
    </source>
</reference>
<evidence type="ECO:0000313" key="4">
    <source>
        <dbReference type="EMBL" id="KQJ87965.1"/>
    </source>
</evidence>
<sequence>MQDMFQSLLLWPSIGIPAVSIAEIRGKKSREGYEILEGIKEKLRTLPADRLSTEFEECHFGLKHLWLKFLEISVLDYREVILPIVRSFQWIEIKRWISRNVNGPDKSISNANIDTVFGKICQFCLSHNLQMENLQPSCSDETLPVDEECEGRMAQNHASNSGTMVNQRSSDPPIGVHENGMNLALRITEVDQDKKGTSEQSVDEIASTSSCEESATFFNKNNADKDLFNLSLVIQSLCNLRHFRDMFLMEPLVWIPSVDNHCIAQIFYEIFSSWEKNEHYLSDILLTYIKTLLCRIVDCTSFYEKLQVGKNYASEIVATILIGLHMSETSSRFSFNRETETQVANPITCGDCICPTHNLFGIKFEAQMSCSCGKCSDGYLYTTLFHKLDAGSPQTSKIKSFAELPVLLDEQFCKENNCEDCGNLKTIDLSLSNTPHFFTIVLNWLGGNESQDTLSEVIAGVTSPLETEFFCRSAHSAAMYTVTSMICYADDRYVCFARVKDKWLIYDFEAVVMQTADTWEHLLDRFKDHKLQPEVLFFEVIK</sequence>
<keyword evidence="1" id="KW-0833">Ubl conjugation pathway</keyword>
<protein>
    <recommendedName>
        <fullName evidence="3">Peptidase C19 ubiquitin carboxyl-terminal hydrolase domain-containing protein</fullName>
    </recommendedName>
</protein>
<dbReference type="InterPro" id="IPR052398">
    <property type="entry name" value="Ubiquitin_hydrolase_53/54"/>
</dbReference>
<proteinExistence type="predicted"/>
<dbReference type="Pfam" id="PF00443">
    <property type="entry name" value="UCH"/>
    <property type="match status" value="1"/>
</dbReference>
<reference evidence="4" key="2">
    <citation type="submission" date="2017-06" db="EMBL/GenBank/DDBJ databases">
        <title>WGS assembly of Brachypodium distachyon.</title>
        <authorList>
            <consortium name="The International Brachypodium Initiative"/>
            <person name="Lucas S."/>
            <person name="Harmon-Smith M."/>
            <person name="Lail K."/>
            <person name="Tice H."/>
            <person name="Grimwood J."/>
            <person name="Bruce D."/>
            <person name="Barry K."/>
            <person name="Shu S."/>
            <person name="Lindquist E."/>
            <person name="Wang M."/>
            <person name="Pitluck S."/>
            <person name="Vogel J.P."/>
            <person name="Garvin D.F."/>
            <person name="Mockler T.C."/>
            <person name="Schmutz J."/>
            <person name="Rokhsar D."/>
            <person name="Bevan M.W."/>
        </authorList>
    </citation>
    <scope>NUCLEOTIDE SEQUENCE</scope>
    <source>
        <strain evidence="4">Bd21</strain>
    </source>
</reference>
<evidence type="ECO:0000313" key="6">
    <source>
        <dbReference type="Proteomes" id="UP000008810"/>
    </source>
</evidence>
<evidence type="ECO:0000313" key="5">
    <source>
        <dbReference type="EnsemblPlants" id="KQJ87965"/>
    </source>
</evidence>
<accession>A0A0Q3L5N7</accession>
<dbReference type="InterPro" id="IPR001394">
    <property type="entry name" value="Peptidase_C19_UCH"/>
</dbReference>
<organism evidence="4">
    <name type="scientific">Brachypodium distachyon</name>
    <name type="common">Purple false brome</name>
    <name type="synonym">Trachynia distachya</name>
    <dbReference type="NCBI Taxonomy" id="15368"/>
    <lineage>
        <taxon>Eukaryota</taxon>
        <taxon>Viridiplantae</taxon>
        <taxon>Streptophyta</taxon>
        <taxon>Embryophyta</taxon>
        <taxon>Tracheophyta</taxon>
        <taxon>Spermatophyta</taxon>
        <taxon>Magnoliopsida</taxon>
        <taxon>Liliopsida</taxon>
        <taxon>Poales</taxon>
        <taxon>Poaceae</taxon>
        <taxon>BOP clade</taxon>
        <taxon>Pooideae</taxon>
        <taxon>Stipodae</taxon>
        <taxon>Brachypodieae</taxon>
        <taxon>Brachypodium</taxon>
    </lineage>
</organism>
<keyword evidence="6" id="KW-1185">Reference proteome</keyword>
<evidence type="ECO:0000256" key="2">
    <source>
        <dbReference type="ARBA" id="ARBA00022801"/>
    </source>
</evidence>
<gene>
    <name evidence="4" type="ORF">BRADI_4g14601v3</name>
</gene>
<dbReference type="AlphaFoldDB" id="A0A0Q3L5N7"/>
<dbReference type="OrthoDB" id="653393at2759"/>
<dbReference type="PANTHER" id="PTHR22975:SF19">
    <property type="entry name" value="EXPRESSED PROTEIN"/>
    <property type="match status" value="1"/>
</dbReference>
<dbReference type="GO" id="GO:0016579">
    <property type="term" value="P:protein deubiquitination"/>
    <property type="evidence" value="ECO:0007669"/>
    <property type="project" value="InterPro"/>
</dbReference>
<name>A0A0Q3L5N7_BRADI</name>
<dbReference type="EMBL" id="CM000883">
    <property type="protein sequence ID" value="KQJ87965.1"/>
    <property type="molecule type" value="Genomic_DNA"/>
</dbReference>
<dbReference type="FunCoup" id="A0A0Q3L5N7">
    <property type="interactions" value="1514"/>
</dbReference>
<dbReference type="InterPro" id="IPR038765">
    <property type="entry name" value="Papain-like_cys_pep_sf"/>
</dbReference>
<keyword evidence="2" id="KW-0378">Hydrolase</keyword>
<dbReference type="PANTHER" id="PTHR22975">
    <property type="entry name" value="UBIQUITIN SPECIFIC PROTEINASE"/>
    <property type="match status" value="1"/>
</dbReference>